<name>A0A9X0CLS9_9CNID</name>
<dbReference type="PANTHER" id="PTHR24246:SF27">
    <property type="entry name" value="ADENOSINE RECEPTOR, ISOFORM A"/>
    <property type="match status" value="1"/>
</dbReference>
<keyword evidence="14" id="KW-1185">Reference proteome</keyword>
<feature type="transmembrane region" description="Helical" evidence="11">
    <location>
        <begin position="263"/>
        <end position="287"/>
    </location>
</feature>
<organism evidence="13 14">
    <name type="scientific">Desmophyllum pertusum</name>
    <dbReference type="NCBI Taxonomy" id="174260"/>
    <lineage>
        <taxon>Eukaryota</taxon>
        <taxon>Metazoa</taxon>
        <taxon>Cnidaria</taxon>
        <taxon>Anthozoa</taxon>
        <taxon>Hexacorallia</taxon>
        <taxon>Scleractinia</taxon>
        <taxon>Caryophylliina</taxon>
        <taxon>Caryophylliidae</taxon>
        <taxon>Desmophyllum</taxon>
    </lineage>
</organism>
<dbReference type="PRINTS" id="PR00237">
    <property type="entry name" value="GPCRRHODOPSN"/>
</dbReference>
<dbReference type="Pfam" id="PF00001">
    <property type="entry name" value="7tm_1"/>
    <property type="match status" value="1"/>
</dbReference>
<evidence type="ECO:0000259" key="12">
    <source>
        <dbReference type="PROSITE" id="PS50262"/>
    </source>
</evidence>
<keyword evidence="6 11" id="KW-0472">Membrane</keyword>
<evidence type="ECO:0000256" key="7">
    <source>
        <dbReference type="ARBA" id="ARBA00023170"/>
    </source>
</evidence>
<evidence type="ECO:0000256" key="6">
    <source>
        <dbReference type="ARBA" id="ARBA00023136"/>
    </source>
</evidence>
<feature type="transmembrane region" description="Helical" evidence="11">
    <location>
        <begin position="195"/>
        <end position="217"/>
    </location>
</feature>
<dbReference type="SMART" id="SM01381">
    <property type="entry name" value="7TM_GPCR_Srsx"/>
    <property type="match status" value="1"/>
</dbReference>
<comment type="caution">
    <text evidence="13">The sequence shown here is derived from an EMBL/GenBank/DDBJ whole genome shotgun (WGS) entry which is preliminary data.</text>
</comment>
<dbReference type="GO" id="GO:0004930">
    <property type="term" value="F:G protein-coupled receptor activity"/>
    <property type="evidence" value="ECO:0007669"/>
    <property type="project" value="UniProtKB-KW"/>
</dbReference>
<keyword evidence="3 11" id="KW-0812">Transmembrane</keyword>
<evidence type="ECO:0000256" key="2">
    <source>
        <dbReference type="ARBA" id="ARBA00022475"/>
    </source>
</evidence>
<keyword evidence="4 11" id="KW-1133">Transmembrane helix</keyword>
<keyword evidence="2" id="KW-1003">Cell membrane</keyword>
<keyword evidence="9" id="KW-0807">Transducer</keyword>
<dbReference type="Proteomes" id="UP001163046">
    <property type="component" value="Unassembled WGS sequence"/>
</dbReference>
<feature type="transmembrane region" description="Helical" evidence="11">
    <location>
        <begin position="148"/>
        <end position="175"/>
    </location>
</feature>
<keyword evidence="7" id="KW-0675">Receptor</keyword>
<feature type="transmembrane region" description="Helical" evidence="11">
    <location>
        <begin position="229"/>
        <end position="251"/>
    </location>
</feature>
<dbReference type="InterPro" id="IPR000276">
    <property type="entry name" value="GPCR_Rhodpsn"/>
</dbReference>
<evidence type="ECO:0000256" key="3">
    <source>
        <dbReference type="ARBA" id="ARBA00022692"/>
    </source>
</evidence>
<sequence>MIGYRDGVKVVIRASVTRQFSTMTWEDVSSKRENSTDQCYQSALTSRSVSVHKVRLDSLAFTQPVSLYTQLARINTISAVMSNSSNITNSSSAPTVVYKGSPPPFIAIQYLVTWCVVYLIIATFAICGNVLIILVFSKKRNLRTRTNYFVIGLAFGDILVGTATIPLYVTLLILLFNQDYKVAAIVQTIFSPMDILSGMLSILQLMTISVERVYAIAFPLRHRTSSARFNYIVLATVWLTAAGIASLNFFIPKGPEWKGTFLIYSTLGFFVPFSVIFFAYTSIWIIVKSRTKIPRNRARVVKRESRTAIAIFALILLFLVTWLPFFSLNLVLFSCLKCAAAVPLQVVLFFKALHYSGSALNPVVYSARMPEFRRPITILLKERRLTNSFYRHTTDRQSFRSTRRQDIELSDIYDQQSTCSGNDTGGVTTNGNDSEKTAIVG</sequence>
<dbReference type="AlphaFoldDB" id="A0A9X0CLS9"/>
<proteinExistence type="predicted"/>
<dbReference type="GO" id="GO:0005886">
    <property type="term" value="C:plasma membrane"/>
    <property type="evidence" value="ECO:0007669"/>
    <property type="project" value="UniProtKB-SubCell"/>
</dbReference>
<dbReference type="SUPFAM" id="SSF81321">
    <property type="entry name" value="Family A G protein-coupled receptor-like"/>
    <property type="match status" value="1"/>
</dbReference>
<keyword evidence="5" id="KW-0297">G-protein coupled receptor</keyword>
<feature type="region of interest" description="Disordered" evidence="10">
    <location>
        <begin position="417"/>
        <end position="441"/>
    </location>
</feature>
<keyword evidence="8" id="KW-0325">Glycoprotein</keyword>
<evidence type="ECO:0000256" key="5">
    <source>
        <dbReference type="ARBA" id="ARBA00023040"/>
    </source>
</evidence>
<evidence type="ECO:0000256" key="9">
    <source>
        <dbReference type="ARBA" id="ARBA00023224"/>
    </source>
</evidence>
<dbReference type="InterPro" id="IPR017452">
    <property type="entry name" value="GPCR_Rhodpsn_7TM"/>
</dbReference>
<dbReference type="PROSITE" id="PS50262">
    <property type="entry name" value="G_PROTEIN_RECEP_F1_2"/>
    <property type="match status" value="1"/>
</dbReference>
<comment type="subcellular location">
    <subcellularLocation>
        <location evidence="1">Cell membrane</location>
        <topology evidence="1">Multi-pass membrane protein</topology>
    </subcellularLocation>
</comment>
<feature type="transmembrane region" description="Helical" evidence="11">
    <location>
        <begin position="308"/>
        <end position="325"/>
    </location>
</feature>
<evidence type="ECO:0000256" key="4">
    <source>
        <dbReference type="ARBA" id="ARBA00022989"/>
    </source>
</evidence>
<dbReference type="Gene3D" id="1.20.1070.10">
    <property type="entry name" value="Rhodopsin 7-helix transmembrane proteins"/>
    <property type="match status" value="1"/>
</dbReference>
<evidence type="ECO:0000256" key="1">
    <source>
        <dbReference type="ARBA" id="ARBA00004651"/>
    </source>
</evidence>
<reference evidence="13" key="1">
    <citation type="submission" date="2023-01" db="EMBL/GenBank/DDBJ databases">
        <title>Genome assembly of the deep-sea coral Lophelia pertusa.</title>
        <authorList>
            <person name="Herrera S."/>
            <person name="Cordes E."/>
        </authorList>
    </citation>
    <scope>NUCLEOTIDE SEQUENCE</scope>
    <source>
        <strain evidence="13">USNM1676648</strain>
        <tissue evidence="13">Polyp</tissue>
    </source>
</reference>
<accession>A0A9X0CLS9</accession>
<dbReference type="EMBL" id="MU827311">
    <property type="protein sequence ID" value="KAJ7360174.1"/>
    <property type="molecule type" value="Genomic_DNA"/>
</dbReference>
<feature type="domain" description="G-protein coupled receptors family 1 profile" evidence="12">
    <location>
        <begin position="128"/>
        <end position="365"/>
    </location>
</feature>
<gene>
    <name evidence="13" type="ORF">OS493_018165</name>
</gene>
<dbReference type="OrthoDB" id="9445642at2759"/>
<feature type="compositionally biased region" description="Low complexity" evidence="10">
    <location>
        <begin position="421"/>
        <end position="432"/>
    </location>
</feature>
<evidence type="ECO:0000256" key="11">
    <source>
        <dbReference type="SAM" id="Phobius"/>
    </source>
</evidence>
<evidence type="ECO:0000313" key="13">
    <source>
        <dbReference type="EMBL" id="KAJ7360174.1"/>
    </source>
</evidence>
<evidence type="ECO:0000313" key="14">
    <source>
        <dbReference type="Proteomes" id="UP001163046"/>
    </source>
</evidence>
<feature type="transmembrane region" description="Helical" evidence="11">
    <location>
        <begin position="111"/>
        <end position="136"/>
    </location>
</feature>
<dbReference type="PANTHER" id="PTHR24246">
    <property type="entry name" value="OLFACTORY RECEPTOR AND ADENOSINE RECEPTOR"/>
    <property type="match status" value="1"/>
</dbReference>
<protein>
    <recommendedName>
        <fullName evidence="12">G-protein coupled receptors family 1 profile domain-containing protein</fullName>
    </recommendedName>
</protein>
<evidence type="ECO:0000256" key="8">
    <source>
        <dbReference type="ARBA" id="ARBA00023180"/>
    </source>
</evidence>
<evidence type="ECO:0000256" key="10">
    <source>
        <dbReference type="SAM" id="MobiDB-lite"/>
    </source>
</evidence>